<reference evidence="2" key="1">
    <citation type="submission" date="2019-11" db="EMBL/GenBank/DDBJ databases">
        <authorList>
            <person name="Feng L."/>
        </authorList>
    </citation>
    <scope>NUCLEOTIDE SEQUENCE</scope>
    <source>
        <strain evidence="2">PclaraLFYP37</strain>
    </source>
</reference>
<evidence type="ECO:0000313" key="2">
    <source>
        <dbReference type="EMBL" id="VYU38708.1"/>
    </source>
</evidence>
<gene>
    <name evidence="2" type="ORF">PCLFYP37_02711</name>
</gene>
<dbReference type="AlphaFoldDB" id="A0A6N3EG16"/>
<dbReference type="RefSeq" id="WP_412442109.1">
    <property type="nucleotide sequence ID" value="NZ_CACRUT010000015.1"/>
</dbReference>
<dbReference type="EMBL" id="CACRUT010000015">
    <property type="protein sequence ID" value="VYU38708.1"/>
    <property type="molecule type" value="Genomic_DNA"/>
</dbReference>
<evidence type="ECO:0008006" key="3">
    <source>
        <dbReference type="Google" id="ProtNLM"/>
    </source>
</evidence>
<accession>A0A6N3EG16</accession>
<protein>
    <recommendedName>
        <fullName evidence="3">BNR repeat-containing family member</fullName>
    </recommendedName>
</protein>
<feature type="signal peptide" evidence="1">
    <location>
        <begin position="1"/>
        <end position="21"/>
    </location>
</feature>
<evidence type="ECO:0000256" key="1">
    <source>
        <dbReference type="SAM" id="SignalP"/>
    </source>
</evidence>
<keyword evidence="1" id="KW-0732">Signal</keyword>
<feature type="chain" id="PRO_5026653487" description="BNR repeat-containing family member" evidence="1">
    <location>
        <begin position="22"/>
        <end position="635"/>
    </location>
</feature>
<proteinExistence type="predicted"/>
<organism evidence="2">
    <name type="scientific">Paraprevotella clara</name>
    <dbReference type="NCBI Taxonomy" id="454154"/>
    <lineage>
        <taxon>Bacteria</taxon>
        <taxon>Pseudomonadati</taxon>
        <taxon>Bacteroidota</taxon>
        <taxon>Bacteroidia</taxon>
        <taxon>Bacteroidales</taxon>
        <taxon>Prevotellaceae</taxon>
        <taxon>Paraprevotella</taxon>
    </lineage>
</organism>
<sequence>MKKLFLMVMAVWPGLAGTAAAQNLLSPAEATVYEGDKLADEGAWCWFADPRALHYENASGTINSSYVGYIDVHGAVKAVQYDFLKGRRSEVLIRSYFQPDDHNNPTFLVLPDERVMIFYSRHTDEPCFYYRISQVPGDITTLGEEKKILTKDNTTYPSPFILSDDPEHIYLCWRGIRWHPTIARLSLPDENDEVQIDWGPYQMVQSTGARPYAKYYSNGKDRIMFTYTTGHPDNENPNWLYLNSVNIRTLQLEDVQGQVLSTIADGPFKVNRTEQYAVDYPVAVVDHTPGVRDWVWQVATDKQGHPVIAMVKISGDKKKHDYYYTYWDGQAWKEIFLAHGGGHFHQTPDIERCYSGGMVIDPAHPEVVYCSVPVSGAFGCVYEIVKYTVDVRSGDVKAEPVTRHSRKNNVRPYILPDSESSPLRLAWMHGDYFDWIVSSARPGYPTSVYGDFRWEEEPVDLKNGWIAGECFGSGTAWMSGKTQKVDVPRECRKGDFTLFVAVEAGDEPLHGTVCRGGNWSWEADSASFKPCLTVGKQTVRSCNVLGTADSWLHYGRGTNGKWYPVEPYSRFTLAVVAEGGRLTTYVNGLVDQSMEGDCDLRGLLLDACNGRIGSYTVYHRALNPAEIARLDSQCR</sequence>
<name>A0A6N3EG16_9BACT</name>
<dbReference type="Pfam" id="PF15892">
    <property type="entry name" value="BNR_4"/>
    <property type="match status" value="1"/>
</dbReference>